<dbReference type="GO" id="GO:0022857">
    <property type="term" value="F:transmembrane transporter activity"/>
    <property type="evidence" value="ECO:0007669"/>
    <property type="project" value="InterPro"/>
</dbReference>
<dbReference type="Pfam" id="PF07690">
    <property type="entry name" value="MFS_1"/>
    <property type="match status" value="1"/>
</dbReference>
<keyword evidence="4 6" id="KW-1133">Transmembrane helix</keyword>
<organism evidence="8 9">
    <name type="scientific">Gluconacetobacter tumulisoli</name>
    <dbReference type="NCBI Taxonomy" id="1286189"/>
    <lineage>
        <taxon>Bacteria</taxon>
        <taxon>Pseudomonadati</taxon>
        <taxon>Pseudomonadota</taxon>
        <taxon>Alphaproteobacteria</taxon>
        <taxon>Acetobacterales</taxon>
        <taxon>Acetobacteraceae</taxon>
        <taxon>Gluconacetobacter</taxon>
    </lineage>
</organism>
<feature type="transmembrane region" description="Helical" evidence="6">
    <location>
        <begin position="345"/>
        <end position="366"/>
    </location>
</feature>
<evidence type="ECO:0000256" key="4">
    <source>
        <dbReference type="ARBA" id="ARBA00022989"/>
    </source>
</evidence>
<proteinExistence type="predicted"/>
<evidence type="ECO:0000256" key="5">
    <source>
        <dbReference type="ARBA" id="ARBA00023136"/>
    </source>
</evidence>
<dbReference type="EMBL" id="JABEQM010000001">
    <property type="protein sequence ID" value="MBB2200072.1"/>
    <property type="molecule type" value="Genomic_DNA"/>
</dbReference>
<dbReference type="InterPro" id="IPR011701">
    <property type="entry name" value="MFS"/>
</dbReference>
<keyword evidence="3 6" id="KW-0812">Transmembrane</keyword>
<dbReference type="InterPro" id="IPR036259">
    <property type="entry name" value="MFS_trans_sf"/>
</dbReference>
<evidence type="ECO:0000313" key="8">
    <source>
        <dbReference type="EMBL" id="MBB2200072.1"/>
    </source>
</evidence>
<dbReference type="InterPro" id="IPR044770">
    <property type="entry name" value="MFS_spinster-like"/>
</dbReference>
<feature type="transmembrane region" description="Helical" evidence="6">
    <location>
        <begin position="286"/>
        <end position="305"/>
    </location>
</feature>
<dbReference type="PANTHER" id="PTHR23505">
    <property type="entry name" value="SPINSTER"/>
    <property type="match status" value="1"/>
</dbReference>
<name>A0A7W4K4J4_9PROT</name>
<gene>
    <name evidence="8" type="ORF">HLH28_00500</name>
</gene>
<dbReference type="InterPro" id="IPR020846">
    <property type="entry name" value="MFS_dom"/>
</dbReference>
<dbReference type="GO" id="GO:0016020">
    <property type="term" value="C:membrane"/>
    <property type="evidence" value="ECO:0007669"/>
    <property type="project" value="UniProtKB-SubCell"/>
</dbReference>
<dbReference type="SUPFAM" id="SSF103473">
    <property type="entry name" value="MFS general substrate transporter"/>
    <property type="match status" value="1"/>
</dbReference>
<evidence type="ECO:0000313" key="9">
    <source>
        <dbReference type="Proteomes" id="UP000578030"/>
    </source>
</evidence>
<feature type="transmembrane region" description="Helical" evidence="6">
    <location>
        <begin position="378"/>
        <end position="401"/>
    </location>
</feature>
<dbReference type="Proteomes" id="UP000578030">
    <property type="component" value="Unassembled WGS sequence"/>
</dbReference>
<keyword evidence="2" id="KW-0813">Transport</keyword>
<dbReference type="RefSeq" id="WP_182953104.1">
    <property type="nucleotide sequence ID" value="NZ_JABEQM010000001.1"/>
</dbReference>
<dbReference type="PROSITE" id="PS50850">
    <property type="entry name" value="MFS"/>
    <property type="match status" value="1"/>
</dbReference>
<comment type="caution">
    <text evidence="8">The sequence shown here is derived from an EMBL/GenBank/DDBJ whole genome shotgun (WGS) entry which is preliminary data.</text>
</comment>
<feature type="transmembrane region" description="Helical" evidence="6">
    <location>
        <begin position="196"/>
        <end position="217"/>
    </location>
</feature>
<evidence type="ECO:0000256" key="3">
    <source>
        <dbReference type="ARBA" id="ARBA00022692"/>
    </source>
</evidence>
<evidence type="ECO:0000256" key="2">
    <source>
        <dbReference type="ARBA" id="ARBA00022448"/>
    </source>
</evidence>
<feature type="transmembrane region" description="Helical" evidence="6">
    <location>
        <begin position="413"/>
        <end position="432"/>
    </location>
</feature>
<dbReference type="AlphaFoldDB" id="A0A7W4K4J4"/>
<keyword evidence="5 6" id="KW-0472">Membrane</keyword>
<dbReference type="PANTHER" id="PTHR23505:SF79">
    <property type="entry name" value="PROTEIN SPINSTER"/>
    <property type="match status" value="1"/>
</dbReference>
<feature type="transmembrane region" description="Helical" evidence="6">
    <location>
        <begin position="317"/>
        <end position="339"/>
    </location>
</feature>
<dbReference type="Gene3D" id="1.20.1250.20">
    <property type="entry name" value="MFS general substrate transporter like domains"/>
    <property type="match status" value="1"/>
</dbReference>
<evidence type="ECO:0000256" key="1">
    <source>
        <dbReference type="ARBA" id="ARBA00004141"/>
    </source>
</evidence>
<evidence type="ECO:0000259" key="7">
    <source>
        <dbReference type="PROSITE" id="PS50850"/>
    </source>
</evidence>
<reference evidence="8 9" key="1">
    <citation type="submission" date="2020-04" db="EMBL/GenBank/DDBJ databases">
        <title>Description of novel Gluconacetobacter.</title>
        <authorList>
            <person name="Sombolestani A."/>
        </authorList>
    </citation>
    <scope>NUCLEOTIDE SEQUENCE [LARGE SCALE GENOMIC DNA]</scope>
    <source>
        <strain evidence="8 9">LMG 27802</strain>
    </source>
</reference>
<comment type="subcellular location">
    <subcellularLocation>
        <location evidence="1">Membrane</location>
        <topology evidence="1">Multi-pass membrane protein</topology>
    </subcellularLocation>
</comment>
<feature type="transmembrane region" description="Helical" evidence="6">
    <location>
        <begin position="245"/>
        <end position="266"/>
    </location>
</feature>
<sequence>MTARPEEHRAVGPAATDRPGLAGHPYSILCVLCLFSMLDSIDEGGLSLVIDRIRHDLSLTHVEVSFILGFASTAITSLLLLPAGLLVDSVSRKRLLFGMALVWSGMSFMNGIANGFWRLLFARSGSAAADAILKPGSQSILRDVFPPERRGLPFSLYWGSFSLGNGISFYLSGSLIRLADSGFFRAWPVVGRFLPWQIVLGLPGMCTLPLAFVILLIREPAREARAATAGATLGDTVRFIRSYWWLYWPSFAYSIVWSIPNAGYLWTPTVLTESWKIPEADVGHMIGLLGIVMSIAGTLGGGWLVDALSSRGIRDVAIRVSIVASALMAFFQTAILHVYPPWQVFSLISLMYVFQGTINASYYVAIASVTPGRFMGRMFALQFICLSLPGALAPTLIAMTARHVPAHAAMASAVNLNVGFGSVVYLLLLLLFSYRIHRFRQGAAGDALSHV</sequence>
<feature type="transmembrane region" description="Helical" evidence="6">
    <location>
        <begin position="156"/>
        <end position="176"/>
    </location>
</feature>
<feature type="transmembrane region" description="Helical" evidence="6">
    <location>
        <begin position="62"/>
        <end position="83"/>
    </location>
</feature>
<keyword evidence="9" id="KW-1185">Reference proteome</keyword>
<protein>
    <submittedName>
        <fullName evidence="8">MFS transporter</fullName>
    </submittedName>
</protein>
<feature type="transmembrane region" description="Helical" evidence="6">
    <location>
        <begin position="95"/>
        <end position="117"/>
    </location>
</feature>
<accession>A0A7W4K4J4</accession>
<evidence type="ECO:0000256" key="6">
    <source>
        <dbReference type="SAM" id="Phobius"/>
    </source>
</evidence>
<feature type="domain" description="Major facilitator superfamily (MFS) profile" evidence="7">
    <location>
        <begin position="28"/>
        <end position="437"/>
    </location>
</feature>